<protein>
    <submittedName>
        <fullName evidence="1">Uncharacterized protein</fullName>
    </submittedName>
</protein>
<sequence>MLLSCRMLENVVDANHFNYVQAMEFTEGDTPRIFLQLIDASLDKAIAGFSPAGRRYMPDIGATLKVTFDNLDDAKKITRTAIQPFASDPSIWMIDLLTTDKVVGTITLRLALTEGIVTTSGNLRAAIRVCVNQG</sequence>
<organism evidence="1">
    <name type="scientific">uncultured Caudovirales phage</name>
    <dbReference type="NCBI Taxonomy" id="2100421"/>
    <lineage>
        <taxon>Viruses</taxon>
        <taxon>Duplodnaviria</taxon>
        <taxon>Heunggongvirae</taxon>
        <taxon>Uroviricota</taxon>
        <taxon>Caudoviricetes</taxon>
        <taxon>Peduoviridae</taxon>
        <taxon>Maltschvirus</taxon>
        <taxon>Maltschvirus maltsch</taxon>
    </lineage>
</organism>
<proteinExistence type="predicted"/>
<name>A0A6J5KXG5_9CAUD</name>
<gene>
    <name evidence="1" type="ORF">UFOVP75_77</name>
</gene>
<evidence type="ECO:0000313" key="1">
    <source>
        <dbReference type="EMBL" id="CAB4127188.1"/>
    </source>
</evidence>
<reference evidence="1" key="1">
    <citation type="submission" date="2020-04" db="EMBL/GenBank/DDBJ databases">
        <authorList>
            <person name="Chiriac C."/>
            <person name="Salcher M."/>
            <person name="Ghai R."/>
            <person name="Kavagutti S V."/>
        </authorList>
    </citation>
    <scope>NUCLEOTIDE SEQUENCE</scope>
</reference>
<accession>A0A6J5KXG5</accession>
<dbReference type="EMBL" id="LR796209">
    <property type="protein sequence ID" value="CAB4127188.1"/>
    <property type="molecule type" value="Genomic_DNA"/>
</dbReference>